<feature type="transmembrane region" description="Helical" evidence="1">
    <location>
        <begin position="173"/>
        <end position="192"/>
    </location>
</feature>
<keyword evidence="1" id="KW-1133">Transmembrane helix</keyword>
<dbReference type="Pfam" id="PF06055">
    <property type="entry name" value="ExoD"/>
    <property type="match status" value="1"/>
</dbReference>
<dbReference type="EMBL" id="CP066167">
    <property type="protein sequence ID" value="QQD19983.1"/>
    <property type="molecule type" value="Genomic_DNA"/>
</dbReference>
<keyword evidence="1" id="KW-0472">Membrane</keyword>
<gene>
    <name evidence="2" type="ORF">I6N98_09195</name>
</gene>
<dbReference type="Proteomes" id="UP000596063">
    <property type="component" value="Chromosome"/>
</dbReference>
<feature type="transmembrane region" description="Helical" evidence="1">
    <location>
        <begin position="123"/>
        <end position="142"/>
    </location>
</feature>
<keyword evidence="1" id="KW-0812">Transmembrane</keyword>
<reference evidence="2 3" key="1">
    <citation type="submission" date="2020-12" db="EMBL/GenBank/DDBJ databases">
        <authorList>
            <person name="Shan Y."/>
        </authorList>
    </citation>
    <scope>NUCLEOTIDE SEQUENCE [LARGE SCALE GENOMIC DNA]</scope>
    <source>
        <strain evidence="3">csc3.9</strain>
    </source>
</reference>
<dbReference type="PANTHER" id="PTHR41795:SF1">
    <property type="entry name" value="EXOPOLYSACCHARIDE SYNTHESIS PROTEIN"/>
    <property type="match status" value="1"/>
</dbReference>
<feature type="transmembrane region" description="Helical" evidence="1">
    <location>
        <begin position="39"/>
        <end position="57"/>
    </location>
</feature>
<evidence type="ECO:0000256" key="1">
    <source>
        <dbReference type="SAM" id="Phobius"/>
    </source>
</evidence>
<dbReference type="AlphaFoldDB" id="A0A7T4URM7"/>
<organism evidence="2 3">
    <name type="scientific">Spongiibacter nanhainus</name>
    <dbReference type="NCBI Taxonomy" id="2794344"/>
    <lineage>
        <taxon>Bacteria</taxon>
        <taxon>Pseudomonadati</taxon>
        <taxon>Pseudomonadota</taxon>
        <taxon>Gammaproteobacteria</taxon>
        <taxon>Cellvibrionales</taxon>
        <taxon>Spongiibacteraceae</taxon>
        <taxon>Spongiibacter</taxon>
    </lineage>
</organism>
<evidence type="ECO:0000313" key="2">
    <source>
        <dbReference type="EMBL" id="QQD19983.1"/>
    </source>
</evidence>
<evidence type="ECO:0000313" key="3">
    <source>
        <dbReference type="Proteomes" id="UP000596063"/>
    </source>
</evidence>
<dbReference type="KEGG" id="snan:I6N98_09195"/>
<dbReference type="PANTHER" id="PTHR41795">
    <property type="entry name" value="EXOPOLYSACCHARIDE SYNTHESIS PROTEIN"/>
    <property type="match status" value="1"/>
</dbReference>
<protein>
    <submittedName>
        <fullName evidence="2">Exopolysaccharide biosynthesis protein</fullName>
    </submittedName>
</protein>
<name>A0A7T4URM7_9GAMM</name>
<feature type="transmembrane region" description="Helical" evidence="1">
    <location>
        <begin position="148"/>
        <end position="168"/>
    </location>
</feature>
<feature type="transmembrane region" description="Helical" evidence="1">
    <location>
        <begin position="63"/>
        <end position="82"/>
    </location>
</feature>
<proteinExistence type="predicted"/>
<dbReference type="RefSeq" id="WP_198571461.1">
    <property type="nucleotide sequence ID" value="NZ_CP066167.1"/>
</dbReference>
<dbReference type="PIRSF" id="PIRSF033239">
    <property type="entry name" value="ExoD"/>
    <property type="match status" value="1"/>
</dbReference>
<dbReference type="InterPro" id="IPR010331">
    <property type="entry name" value="ExoD"/>
</dbReference>
<sequence length="193" mass="21014">MEAEPKNLRELLVRLQTSINREERVSVGLLVDTVGRRTFGPLLVVVGLTILSPLGAIPGAPTTLSALIILVALQLLLGRRYFYFPKWLMRRSFNQQAVAKALRCLKNPASYIDRLVKPRLTPLTDRTGSVVIAIICLVMSLSTPLMELVPFSAGAAGLVLTMFGLSLLFRDGLLALIAVLLYCSVGAALWLGL</sequence>
<accession>A0A7T4URM7</accession>
<keyword evidence="3" id="KW-1185">Reference proteome</keyword>